<evidence type="ECO:0000256" key="8">
    <source>
        <dbReference type="ARBA" id="ARBA00023136"/>
    </source>
</evidence>
<keyword evidence="8 9" id="KW-0472">Membrane</keyword>
<evidence type="ECO:0000256" key="6">
    <source>
        <dbReference type="ARBA" id="ARBA00022967"/>
    </source>
</evidence>
<dbReference type="AlphaFoldDB" id="A0A4R5VNS9"/>
<dbReference type="Pfam" id="PF03116">
    <property type="entry name" value="NQR2_RnfD_RnfE"/>
    <property type="match status" value="1"/>
</dbReference>
<keyword evidence="13" id="KW-1185">Reference proteome</keyword>
<evidence type="ECO:0000256" key="4">
    <source>
        <dbReference type="ARBA" id="ARBA00022643"/>
    </source>
</evidence>
<evidence type="ECO:0000256" key="7">
    <source>
        <dbReference type="ARBA" id="ARBA00022989"/>
    </source>
</evidence>
<dbReference type="EMBL" id="JAVGVR010000001">
    <property type="protein sequence ID" value="MDQ6595740.1"/>
    <property type="molecule type" value="Genomic_DNA"/>
</dbReference>
<name>A0A4R5VNS9_9BACI</name>
<dbReference type="Proteomes" id="UP000295132">
    <property type="component" value="Unassembled WGS sequence"/>
</dbReference>
<keyword evidence="1" id="KW-0813">Transport</keyword>
<dbReference type="PANTHER" id="PTHR30578">
    <property type="entry name" value="ELECTRON TRANSPORT COMPLEX PROTEIN RNFD"/>
    <property type="match status" value="1"/>
</dbReference>
<dbReference type="GO" id="GO:0005886">
    <property type="term" value="C:plasma membrane"/>
    <property type="evidence" value="ECO:0007669"/>
    <property type="project" value="TreeGrafter"/>
</dbReference>
<feature type="transmembrane region" description="Helical" evidence="9">
    <location>
        <begin position="12"/>
        <end position="33"/>
    </location>
</feature>
<feature type="transmembrane region" description="Helical" evidence="9">
    <location>
        <begin position="134"/>
        <end position="150"/>
    </location>
</feature>
<keyword evidence="6" id="KW-1278">Translocase</keyword>
<keyword evidence="5 9" id="KW-0812">Transmembrane</keyword>
<evidence type="ECO:0000256" key="1">
    <source>
        <dbReference type="ARBA" id="ARBA00022448"/>
    </source>
</evidence>
<feature type="transmembrane region" description="Helical" evidence="9">
    <location>
        <begin position="156"/>
        <end position="175"/>
    </location>
</feature>
<comment type="caution">
    <text evidence="11">The sequence shown here is derived from an EMBL/GenBank/DDBJ whole genome shotgun (WGS) entry which is preliminary data.</text>
</comment>
<gene>
    <name evidence="11" type="ORF">E2K98_18570</name>
    <name evidence="10" type="ORF">RCG21_04925</name>
</gene>
<feature type="transmembrane region" description="Helical" evidence="9">
    <location>
        <begin position="68"/>
        <end position="94"/>
    </location>
</feature>
<proteinExistence type="predicted"/>
<keyword evidence="7 9" id="KW-1133">Transmembrane helix</keyword>
<feature type="transmembrane region" description="Helical" evidence="9">
    <location>
        <begin position="184"/>
        <end position="202"/>
    </location>
</feature>
<evidence type="ECO:0000313" key="13">
    <source>
        <dbReference type="Proteomes" id="UP001178888"/>
    </source>
</evidence>
<dbReference type="GO" id="GO:0055085">
    <property type="term" value="P:transmembrane transport"/>
    <property type="evidence" value="ECO:0007669"/>
    <property type="project" value="InterPro"/>
</dbReference>
<dbReference type="RefSeq" id="WP_133336732.1">
    <property type="nucleotide sequence ID" value="NZ_JAVGVR010000001.1"/>
</dbReference>
<keyword evidence="3" id="KW-0285">Flavoprotein</keyword>
<evidence type="ECO:0000256" key="9">
    <source>
        <dbReference type="SAM" id="Phobius"/>
    </source>
</evidence>
<evidence type="ECO:0000256" key="2">
    <source>
        <dbReference type="ARBA" id="ARBA00022553"/>
    </source>
</evidence>
<evidence type="ECO:0000313" key="11">
    <source>
        <dbReference type="EMBL" id="TDK59919.1"/>
    </source>
</evidence>
<evidence type="ECO:0000313" key="12">
    <source>
        <dbReference type="Proteomes" id="UP000295132"/>
    </source>
</evidence>
<feature type="transmembrane region" description="Helical" evidence="9">
    <location>
        <begin position="106"/>
        <end position="122"/>
    </location>
</feature>
<reference evidence="11 12" key="1">
    <citation type="submission" date="2019-03" db="EMBL/GenBank/DDBJ databases">
        <title>Bacillus niacini sp. nov. a Nicotinate-Metabolizing Mesophile Isolated from Soil.</title>
        <authorList>
            <person name="Zhang G."/>
        </authorList>
    </citation>
    <scope>NUCLEOTIDE SEQUENCE [LARGE SCALE GENOMIC DNA]</scope>
    <source>
        <strain evidence="11 12">WN066</strain>
    </source>
</reference>
<sequence>MSGKKWFKTPKGYVATAMVFYLFIASIGSKSMLGIENSMIAIVASIFVDYILCRILDRRSSKDSTVITALIISLILSFTTSGMVVAGTAILAILSKHLLVYKKKPIVNPAAFGLLLSIFIFQTGQSWWGAFGDLPAWTILFLLIGGYFVTERVNKFPQVFSFLGTFFVLLLILGLSSKGDAADALRPPFINATLFFAFFMLTDPPTSPAKYKQQIFFGVLAAVSGVIIYGLFGGLTYLFIGLFAGNFYNYWNKCFNSKASAMRQVTKTQRADSKL</sequence>
<dbReference type="Proteomes" id="UP001178888">
    <property type="component" value="Unassembled WGS sequence"/>
</dbReference>
<dbReference type="PANTHER" id="PTHR30578:SF0">
    <property type="entry name" value="ION-TRANSLOCATING OXIDOREDUCTASE COMPLEX SUBUNIT D"/>
    <property type="match status" value="1"/>
</dbReference>
<keyword evidence="2" id="KW-0597">Phosphoprotein</keyword>
<protein>
    <submittedName>
        <fullName evidence="10">RnfABCDGE type electron transport complex subunit D</fullName>
    </submittedName>
</protein>
<organism evidence="11 12">
    <name type="scientific">Bacillus salipaludis</name>
    <dbReference type="NCBI Taxonomy" id="2547811"/>
    <lineage>
        <taxon>Bacteria</taxon>
        <taxon>Bacillati</taxon>
        <taxon>Bacillota</taxon>
        <taxon>Bacilli</taxon>
        <taxon>Bacillales</taxon>
        <taxon>Bacillaceae</taxon>
        <taxon>Bacillus</taxon>
    </lineage>
</organism>
<reference evidence="10" key="2">
    <citation type="submission" date="2023-08" db="EMBL/GenBank/DDBJ databases">
        <title>Nitrogen cycling bacteria in agricultural field soils.</title>
        <authorList>
            <person name="Jang J."/>
        </authorList>
    </citation>
    <scope>NUCLEOTIDE SEQUENCE</scope>
    <source>
        <strain evidence="10">PS3-36</strain>
    </source>
</reference>
<feature type="transmembrane region" description="Helical" evidence="9">
    <location>
        <begin position="39"/>
        <end position="56"/>
    </location>
</feature>
<evidence type="ECO:0000256" key="5">
    <source>
        <dbReference type="ARBA" id="ARBA00022692"/>
    </source>
</evidence>
<dbReference type="EMBL" id="SMYO01000008">
    <property type="protein sequence ID" value="TDK59919.1"/>
    <property type="molecule type" value="Genomic_DNA"/>
</dbReference>
<feature type="transmembrane region" description="Helical" evidence="9">
    <location>
        <begin position="214"/>
        <end position="243"/>
    </location>
</feature>
<accession>A0A4R5VNS9</accession>
<keyword evidence="4" id="KW-0288">FMN</keyword>
<evidence type="ECO:0000313" key="10">
    <source>
        <dbReference type="EMBL" id="MDQ6595740.1"/>
    </source>
</evidence>
<dbReference type="InterPro" id="IPR004338">
    <property type="entry name" value="NqrB/RnfD"/>
</dbReference>
<evidence type="ECO:0000256" key="3">
    <source>
        <dbReference type="ARBA" id="ARBA00022630"/>
    </source>
</evidence>